<gene>
    <name evidence="2" type="ORF">Eint_091150</name>
</gene>
<dbReference type="Pfam" id="PF12253">
    <property type="entry name" value="CAF1A_dimeriz"/>
    <property type="match status" value="1"/>
</dbReference>
<dbReference type="OrthoDB" id="2193302at2759"/>
<organism evidence="2 3">
    <name type="scientific">Encephalitozoon intestinalis (strain ATCC 50506)</name>
    <name type="common">Microsporidian parasite</name>
    <name type="synonym">Septata intestinalis</name>
    <dbReference type="NCBI Taxonomy" id="876142"/>
    <lineage>
        <taxon>Eukaryota</taxon>
        <taxon>Fungi</taxon>
        <taxon>Fungi incertae sedis</taxon>
        <taxon>Microsporidia</taxon>
        <taxon>Unikaryonidae</taxon>
        <taxon>Encephalitozoon</taxon>
    </lineage>
</organism>
<feature type="domain" description="Chromatin assembly factor 1 subunit A dimerization" evidence="1">
    <location>
        <begin position="188"/>
        <end position="249"/>
    </location>
</feature>
<dbReference type="AlphaFoldDB" id="E0S8X8"/>
<reference evidence="2 3" key="1">
    <citation type="journal article" date="2010" name="Nat. Commun.">
        <title>The complete sequence of the smallest known nuclear genome from the microsporidian Encephalitozoon intestinalis.</title>
        <authorList>
            <person name="Corradi N."/>
            <person name="Pombert J.-F."/>
            <person name="Farinelli L."/>
            <person name="Didier E.S."/>
            <person name="Keeling P.J."/>
        </authorList>
    </citation>
    <scope>NUCLEOTIDE SEQUENCE [LARGE SCALE GENOMIC DNA]</scope>
    <source>
        <strain evidence="2 3">ATCC 50506</strain>
    </source>
</reference>
<dbReference type="Proteomes" id="UP000002313">
    <property type="component" value="Chromosome IX"/>
</dbReference>
<dbReference type="EMBL" id="CP001950">
    <property type="protein sequence ID" value="ADM12244.1"/>
    <property type="molecule type" value="Genomic_DNA"/>
</dbReference>
<evidence type="ECO:0000313" key="3">
    <source>
        <dbReference type="Proteomes" id="UP000002313"/>
    </source>
</evidence>
<dbReference type="VEuPathDB" id="MicrosporidiaDB:Eint_091150"/>
<keyword evidence="3" id="KW-1185">Reference proteome</keyword>
<dbReference type="KEGG" id="ein:Eint_091150"/>
<dbReference type="InterPro" id="IPR022043">
    <property type="entry name" value="CAF1A_DD"/>
</dbReference>
<dbReference type="HOGENOM" id="CLU_773936_0_0_1"/>
<sequence length="354" mass="40778">MITDVLFHPEVLKILHEWKRGREEEVPLDLIALLVEGKQKVDYYWMDKILYSYKKTSKRRKDRVNSLKKAVESNFDVEVSGEGNIYFLKSLDGISKGVRSLLKRARKKKAKDKGISGLERDTEKEEANTSGMLRFIQVEGIKKPSADMLGLFSPICFDKETAVSMPSSPLSSTIRIRKDIQDPRRLSFIKFSNQLRPPLYGFGGQKHYVKNSLTRLPQVLDYEEDSDWEDCEDAEVIESTEEESSEEESSCEWIELDSERMEPSRTCRKPCLGFPSCKFTIFPSFCSSWISLPLVEREVFPEELLGELEKELLRCKDLGELVRRFGSKYVVKASVVSDKLRDLGVLEPHKEINL</sequence>
<proteinExistence type="predicted"/>
<protein>
    <recommendedName>
        <fullName evidence="1">Chromatin assembly factor 1 subunit A dimerization domain-containing protein</fullName>
    </recommendedName>
</protein>
<evidence type="ECO:0000313" key="2">
    <source>
        <dbReference type="EMBL" id="ADM12244.1"/>
    </source>
</evidence>
<evidence type="ECO:0000259" key="1">
    <source>
        <dbReference type="Pfam" id="PF12253"/>
    </source>
</evidence>
<accession>E0S8X8</accession>
<name>E0S8X8_ENCIT</name>
<reference evidence="2 3" key="2">
    <citation type="journal article" date="2012" name="Proc. Natl. Acad. Sci. U.S.A.">
        <title>Gain and loss of multiple functionally related, horizontally transferred genes in the reduced genomes of two microsporidian parasites.</title>
        <authorList>
            <person name="Pombert J.-F."/>
            <person name="Selman M."/>
            <person name="Burki F."/>
            <person name="Bardell F.T."/>
            <person name="Farinelli L."/>
            <person name="Solter L.F."/>
            <person name="Whitman D.W."/>
            <person name="Weiss L.M."/>
            <person name="Corradi N."/>
            <person name="Keeling P.J."/>
        </authorList>
    </citation>
    <scope>NUCLEOTIDE SEQUENCE [LARGE SCALE GENOMIC DNA]</scope>
    <source>
        <strain evidence="2 3">ATCC 50506</strain>
    </source>
</reference>
<dbReference type="GeneID" id="9698435"/>
<dbReference type="RefSeq" id="XP_003073604.1">
    <property type="nucleotide sequence ID" value="XM_003073558.1"/>
</dbReference>